<reference evidence="2" key="1">
    <citation type="journal article" date="2021" name="PeerJ">
        <title>Extensive microbial diversity within the chicken gut microbiome revealed by metagenomics and culture.</title>
        <authorList>
            <person name="Gilroy R."/>
            <person name="Ravi A."/>
            <person name="Getino M."/>
            <person name="Pursley I."/>
            <person name="Horton D.L."/>
            <person name="Alikhan N.F."/>
            <person name="Baker D."/>
            <person name="Gharbi K."/>
            <person name="Hall N."/>
            <person name="Watson M."/>
            <person name="Adriaenssens E.M."/>
            <person name="Foster-Nyarko E."/>
            <person name="Jarju S."/>
            <person name="Secka A."/>
            <person name="Antonio M."/>
            <person name="Oren A."/>
            <person name="Chaudhuri R.R."/>
            <person name="La Ragione R."/>
            <person name="Hildebrand F."/>
            <person name="Pallen M.J."/>
        </authorList>
    </citation>
    <scope>NUCLEOTIDE SEQUENCE</scope>
    <source>
        <strain evidence="2">ChiHcolR34-3080</strain>
    </source>
</reference>
<name>A0A9D1QAR1_9FIRM</name>
<dbReference type="PANTHER" id="PTHR38449">
    <property type="entry name" value="REGULATORY PROTEIN TM_1690-RELATED"/>
    <property type="match status" value="1"/>
</dbReference>
<reference evidence="2" key="2">
    <citation type="submission" date="2021-04" db="EMBL/GenBank/DDBJ databases">
        <authorList>
            <person name="Gilroy R."/>
        </authorList>
    </citation>
    <scope>NUCLEOTIDE SEQUENCE</scope>
    <source>
        <strain evidence="2">ChiHcolR34-3080</strain>
    </source>
</reference>
<proteinExistence type="inferred from homology"/>
<dbReference type="NCBIfam" id="NF003315">
    <property type="entry name" value="PRK04323.1"/>
    <property type="match status" value="1"/>
</dbReference>
<evidence type="ECO:0000313" key="3">
    <source>
        <dbReference type="Proteomes" id="UP000823933"/>
    </source>
</evidence>
<accession>A0A9D1QAR1</accession>
<evidence type="ECO:0000256" key="1">
    <source>
        <dbReference type="HAMAP-Rule" id="MF_01503"/>
    </source>
</evidence>
<dbReference type="PANTHER" id="PTHR38449:SF1">
    <property type="entry name" value="REGULATORY PROTEIN SSL2874-RELATED"/>
    <property type="match status" value="1"/>
</dbReference>
<comment type="caution">
    <text evidence="2">The sequence shown here is derived from an EMBL/GenBank/DDBJ whole genome shotgun (WGS) entry which is preliminary data.</text>
</comment>
<organism evidence="2 3">
    <name type="scientific">Candidatus Faecalibacterium intestinigallinarum</name>
    <dbReference type="NCBI Taxonomy" id="2838581"/>
    <lineage>
        <taxon>Bacteria</taxon>
        <taxon>Bacillati</taxon>
        <taxon>Bacillota</taxon>
        <taxon>Clostridia</taxon>
        <taxon>Eubacteriales</taxon>
        <taxon>Oscillospiraceae</taxon>
        <taxon>Faecalibacterium</taxon>
    </lineage>
</organism>
<comment type="similarity">
    <text evidence="1">Belongs to the RemA family.</text>
</comment>
<dbReference type="AlphaFoldDB" id="A0A9D1QAR1"/>
<dbReference type="EMBL" id="DXHQ01000059">
    <property type="protein sequence ID" value="HIW08727.1"/>
    <property type="molecule type" value="Genomic_DNA"/>
</dbReference>
<dbReference type="HAMAP" id="MF_01503">
    <property type="entry name" value="RemA"/>
    <property type="match status" value="1"/>
</dbReference>
<dbReference type="Proteomes" id="UP000823933">
    <property type="component" value="Unassembled WGS sequence"/>
</dbReference>
<gene>
    <name evidence="2" type="ORF">H9890_04915</name>
</gene>
<protein>
    <recommendedName>
        <fullName evidence="1">Putative regulatory protein H9890_04915</fullName>
    </recommendedName>
</protein>
<dbReference type="Pfam" id="PF04025">
    <property type="entry name" value="RemA-like"/>
    <property type="match status" value="1"/>
</dbReference>
<dbReference type="InterPro" id="IPR007169">
    <property type="entry name" value="RemA-like"/>
</dbReference>
<evidence type="ECO:0000313" key="2">
    <source>
        <dbReference type="EMBL" id="HIW08727.1"/>
    </source>
</evidence>
<sequence length="88" mass="9270">MKLINIGFGNMVSAGRLVAVVSPDSAPIKRIIKEAREQGRLIDASYGRSTRAVLIMDSDHVILSALQPETVAGRAGGGPDPKAAEEEV</sequence>